<dbReference type="EMBL" id="LAVV01008825">
    <property type="protein sequence ID" value="KNZ51829.1"/>
    <property type="molecule type" value="Genomic_DNA"/>
</dbReference>
<comment type="caution">
    <text evidence="1">The sequence shown here is derived from an EMBL/GenBank/DDBJ whole genome shotgun (WGS) entry which is preliminary data.</text>
</comment>
<organism evidence="1 2">
    <name type="scientific">Puccinia sorghi</name>
    <dbReference type="NCBI Taxonomy" id="27349"/>
    <lineage>
        <taxon>Eukaryota</taxon>
        <taxon>Fungi</taxon>
        <taxon>Dikarya</taxon>
        <taxon>Basidiomycota</taxon>
        <taxon>Pucciniomycotina</taxon>
        <taxon>Pucciniomycetes</taxon>
        <taxon>Pucciniales</taxon>
        <taxon>Pucciniaceae</taxon>
        <taxon>Puccinia</taxon>
    </lineage>
</organism>
<name>A0A0L6UTK7_9BASI</name>
<dbReference type="Proteomes" id="UP000037035">
    <property type="component" value="Unassembled WGS sequence"/>
</dbReference>
<evidence type="ECO:0000313" key="1">
    <source>
        <dbReference type="EMBL" id="KNZ51829.1"/>
    </source>
</evidence>
<dbReference type="VEuPathDB" id="FungiDB:VP01_3791g1"/>
<reference evidence="1 2" key="1">
    <citation type="submission" date="2015-08" db="EMBL/GenBank/DDBJ databases">
        <title>Next Generation Sequencing and Analysis of the Genome of Puccinia sorghi L Schw, the Causal Agent of Maize Common Rust.</title>
        <authorList>
            <person name="Rochi L."/>
            <person name="Burguener G."/>
            <person name="Darino M."/>
            <person name="Turjanski A."/>
            <person name="Kreff E."/>
            <person name="Dieguez M.J."/>
            <person name="Sacco F."/>
        </authorList>
    </citation>
    <scope>NUCLEOTIDE SEQUENCE [LARGE SCALE GENOMIC DNA]</scope>
    <source>
        <strain evidence="1 2">RO10H11247</strain>
    </source>
</reference>
<gene>
    <name evidence="1" type="ORF">VP01_3791g1</name>
</gene>
<keyword evidence="2" id="KW-1185">Reference proteome</keyword>
<proteinExistence type="predicted"/>
<evidence type="ECO:0000313" key="2">
    <source>
        <dbReference type="Proteomes" id="UP000037035"/>
    </source>
</evidence>
<accession>A0A0L6UTK7</accession>
<sequence length="69" mass="7946">GQPFSLREIWTDTKIVETICEMGPQDQDYTSLLDLVKSSSSRILNPNLSRYTVKNNLLFHGHRIVVNQK</sequence>
<feature type="non-terminal residue" evidence="1">
    <location>
        <position position="1"/>
    </location>
</feature>
<dbReference type="AlphaFoldDB" id="A0A0L6UTK7"/>
<protein>
    <submittedName>
        <fullName evidence="1">Uncharacterized protein</fullName>
    </submittedName>
</protein>